<dbReference type="AlphaFoldDB" id="A0A1G2MWU5"/>
<gene>
    <name evidence="1" type="ORF">A3D56_00490</name>
</gene>
<dbReference type="EMBL" id="MHRP01000007">
    <property type="protein sequence ID" value="OHA27659.1"/>
    <property type="molecule type" value="Genomic_DNA"/>
</dbReference>
<accession>A0A1G2MWU5</accession>
<sequence length="116" mass="13659">METRPQKFYRIVVDNLGVYEAVERDCPKNDPRRMNKPDGSWLPRKGIDYPRAISFWSEFGLKKYRESGLMDWHLSVAKGKVEIVTVNRPGEILYEDEYQIIVRPEVVQEIFRAPIS</sequence>
<name>A0A1G2MWU5_9BACT</name>
<evidence type="ECO:0008006" key="3">
    <source>
        <dbReference type="Google" id="ProtNLM"/>
    </source>
</evidence>
<reference evidence="1 2" key="1">
    <citation type="journal article" date="2016" name="Nat. Commun.">
        <title>Thousands of microbial genomes shed light on interconnected biogeochemical processes in an aquifer system.</title>
        <authorList>
            <person name="Anantharaman K."/>
            <person name="Brown C.T."/>
            <person name="Hug L.A."/>
            <person name="Sharon I."/>
            <person name="Castelle C.J."/>
            <person name="Probst A.J."/>
            <person name="Thomas B.C."/>
            <person name="Singh A."/>
            <person name="Wilkins M.J."/>
            <person name="Karaoz U."/>
            <person name="Brodie E.L."/>
            <person name="Williams K.H."/>
            <person name="Hubbard S.S."/>
            <person name="Banfield J.F."/>
        </authorList>
    </citation>
    <scope>NUCLEOTIDE SEQUENCE [LARGE SCALE GENOMIC DNA]</scope>
</reference>
<comment type="caution">
    <text evidence="1">The sequence shown here is derived from an EMBL/GenBank/DDBJ whole genome shotgun (WGS) entry which is preliminary data.</text>
</comment>
<protein>
    <recommendedName>
        <fullName evidence="3">RES domain-containing protein</fullName>
    </recommendedName>
</protein>
<evidence type="ECO:0000313" key="1">
    <source>
        <dbReference type="EMBL" id="OHA27659.1"/>
    </source>
</evidence>
<proteinExistence type="predicted"/>
<evidence type="ECO:0000313" key="2">
    <source>
        <dbReference type="Proteomes" id="UP000177943"/>
    </source>
</evidence>
<organism evidence="1 2">
    <name type="scientific">Candidatus Taylorbacteria bacterium RIFCSPHIGHO2_02_FULL_45_35</name>
    <dbReference type="NCBI Taxonomy" id="1802311"/>
    <lineage>
        <taxon>Bacteria</taxon>
        <taxon>Candidatus Tayloriibacteriota</taxon>
    </lineage>
</organism>
<dbReference type="Proteomes" id="UP000177943">
    <property type="component" value="Unassembled WGS sequence"/>
</dbReference>